<dbReference type="Proteomes" id="UP000789831">
    <property type="component" value="Unassembled WGS sequence"/>
</dbReference>
<name>A0A9N9G8N2_9GLOM</name>
<evidence type="ECO:0000313" key="1">
    <source>
        <dbReference type="EMBL" id="CAG8588972.1"/>
    </source>
</evidence>
<proteinExistence type="predicted"/>
<comment type="caution">
    <text evidence="1">The sequence shown here is derived from an EMBL/GenBank/DDBJ whole genome shotgun (WGS) entry which is preliminary data.</text>
</comment>
<dbReference type="AlphaFoldDB" id="A0A9N9G8N2"/>
<protein>
    <submittedName>
        <fullName evidence="1">459_t:CDS:1</fullName>
    </submittedName>
</protein>
<gene>
    <name evidence="1" type="ORF">AGERDE_LOCUS8508</name>
</gene>
<reference evidence="1" key="1">
    <citation type="submission" date="2021-06" db="EMBL/GenBank/DDBJ databases">
        <authorList>
            <person name="Kallberg Y."/>
            <person name="Tangrot J."/>
            <person name="Rosling A."/>
        </authorList>
    </citation>
    <scope>NUCLEOTIDE SEQUENCE</scope>
    <source>
        <strain evidence="1">MT106</strain>
    </source>
</reference>
<organism evidence="1 2">
    <name type="scientific">Ambispora gerdemannii</name>
    <dbReference type="NCBI Taxonomy" id="144530"/>
    <lineage>
        <taxon>Eukaryota</taxon>
        <taxon>Fungi</taxon>
        <taxon>Fungi incertae sedis</taxon>
        <taxon>Mucoromycota</taxon>
        <taxon>Glomeromycotina</taxon>
        <taxon>Glomeromycetes</taxon>
        <taxon>Archaeosporales</taxon>
        <taxon>Ambisporaceae</taxon>
        <taxon>Ambispora</taxon>
    </lineage>
</organism>
<dbReference type="EMBL" id="CAJVPL010001825">
    <property type="protein sequence ID" value="CAG8588972.1"/>
    <property type="molecule type" value="Genomic_DNA"/>
</dbReference>
<evidence type="ECO:0000313" key="2">
    <source>
        <dbReference type="Proteomes" id="UP000789831"/>
    </source>
</evidence>
<dbReference type="OrthoDB" id="10496686at2759"/>
<sequence length="256" mass="28580">MRLKLVRCSRDESSSFGEEIWQSEFGAMGLESFVDFTVAGQSYLSSSPSSTSSSPTKSAFIVEQQQKKAQLPILKISTRRAKHTRNRSQTHLRKPASFDSYLSYERANSISSISSCESLTSTNSNNTPVDYYYNHFSSSSSSSIITSPLSPRFISNTIVDICHRFSSAIGLTYFLDSLKHGGSGVNYNNNKMNANISLTEDYDKMDDINTSLSFSRDLDYYSTTEQHEDEEEFLFVNTRPGLRNQGGSNSSISLLT</sequence>
<keyword evidence="2" id="KW-1185">Reference proteome</keyword>
<accession>A0A9N9G8N2</accession>